<name>A0AAV4LEV5_9BACL</name>
<dbReference type="Proteomes" id="UP001057291">
    <property type="component" value="Unassembled WGS sequence"/>
</dbReference>
<sequence length="136" mass="16174">MSVHYIQSLTNEHVKELYHLYQQEWWTKGRRLSDVQRMVEHSDVVVGFCDSETEQLIAFARILTDYVYKALILDVIVRKDYRGTGLGRALMDLIGEHPSLKSVKHFELYCRPEMRSFYKKWGFTDNLGELHFMRRG</sequence>
<evidence type="ECO:0000313" key="3">
    <source>
        <dbReference type="Proteomes" id="UP001057291"/>
    </source>
</evidence>
<dbReference type="Gene3D" id="3.40.630.30">
    <property type="match status" value="1"/>
</dbReference>
<dbReference type="RefSeq" id="WP_282199452.1">
    <property type="nucleotide sequence ID" value="NZ_BOQE01000001.1"/>
</dbReference>
<protein>
    <recommendedName>
        <fullName evidence="1">N-acetyltransferase domain-containing protein</fullName>
    </recommendedName>
</protein>
<dbReference type="GO" id="GO:0016747">
    <property type="term" value="F:acyltransferase activity, transferring groups other than amino-acyl groups"/>
    <property type="evidence" value="ECO:0007669"/>
    <property type="project" value="InterPro"/>
</dbReference>
<dbReference type="PANTHER" id="PTHR43233:SF1">
    <property type="entry name" value="FAMILY N-ACETYLTRANSFERASE, PUTATIVE (AFU_ORTHOLOGUE AFUA_6G03350)-RELATED"/>
    <property type="match status" value="1"/>
</dbReference>
<proteinExistence type="predicted"/>
<accession>A0AAV4LEV5</accession>
<gene>
    <name evidence="2" type="ORF">DNHGIG_18860</name>
</gene>
<dbReference type="AlphaFoldDB" id="A0AAV4LEV5"/>
<dbReference type="PROSITE" id="PS51186">
    <property type="entry name" value="GNAT"/>
    <property type="match status" value="1"/>
</dbReference>
<evidence type="ECO:0000259" key="1">
    <source>
        <dbReference type="PROSITE" id="PS51186"/>
    </source>
</evidence>
<organism evidence="2 3">
    <name type="scientific">Collibacillus ludicampi</name>
    <dbReference type="NCBI Taxonomy" id="2771369"/>
    <lineage>
        <taxon>Bacteria</taxon>
        <taxon>Bacillati</taxon>
        <taxon>Bacillota</taxon>
        <taxon>Bacilli</taxon>
        <taxon>Bacillales</taxon>
        <taxon>Alicyclobacillaceae</taxon>
        <taxon>Collibacillus</taxon>
    </lineage>
</organism>
<feature type="domain" description="N-acetyltransferase" evidence="1">
    <location>
        <begin position="4"/>
        <end position="136"/>
    </location>
</feature>
<reference evidence="2" key="1">
    <citation type="journal article" date="2023" name="Int. J. Syst. Evol. Microbiol.">
        <title>Collibacillus ludicampi gen. nov., sp. nov., a new soil bacterium of the family Alicyclobacillaceae.</title>
        <authorList>
            <person name="Jojima T."/>
            <person name="Ioku Y."/>
            <person name="Fukuta Y."/>
            <person name="Shirasaka N."/>
            <person name="Matsumura Y."/>
            <person name="Mori M."/>
        </authorList>
    </citation>
    <scope>NUCLEOTIDE SEQUENCE</scope>
    <source>
        <strain evidence="2">TP075</strain>
    </source>
</reference>
<keyword evidence="3" id="KW-1185">Reference proteome</keyword>
<dbReference type="InterPro" id="IPR053144">
    <property type="entry name" value="Acetyltransferase_Butenolide"/>
</dbReference>
<comment type="caution">
    <text evidence="2">The sequence shown here is derived from an EMBL/GenBank/DDBJ whole genome shotgun (WGS) entry which is preliminary data.</text>
</comment>
<dbReference type="PANTHER" id="PTHR43233">
    <property type="entry name" value="FAMILY N-ACETYLTRANSFERASE, PUTATIVE (AFU_ORTHOLOGUE AFUA_6G03350)-RELATED"/>
    <property type="match status" value="1"/>
</dbReference>
<dbReference type="Pfam" id="PF13508">
    <property type="entry name" value="Acetyltransf_7"/>
    <property type="match status" value="1"/>
</dbReference>
<dbReference type="SUPFAM" id="SSF55729">
    <property type="entry name" value="Acyl-CoA N-acyltransferases (Nat)"/>
    <property type="match status" value="1"/>
</dbReference>
<dbReference type="InterPro" id="IPR000182">
    <property type="entry name" value="GNAT_dom"/>
</dbReference>
<evidence type="ECO:0000313" key="2">
    <source>
        <dbReference type="EMBL" id="GIM46337.1"/>
    </source>
</evidence>
<dbReference type="CDD" id="cd04301">
    <property type="entry name" value="NAT_SF"/>
    <property type="match status" value="1"/>
</dbReference>
<dbReference type="InterPro" id="IPR016181">
    <property type="entry name" value="Acyl_CoA_acyltransferase"/>
</dbReference>
<dbReference type="EMBL" id="BOQE01000001">
    <property type="protein sequence ID" value="GIM46337.1"/>
    <property type="molecule type" value="Genomic_DNA"/>
</dbReference>